<name>A0A8J3J2H7_9ACTN</name>
<evidence type="ECO:0000256" key="7">
    <source>
        <dbReference type="ARBA" id="ARBA00022840"/>
    </source>
</evidence>
<dbReference type="GO" id="GO:0016020">
    <property type="term" value="C:membrane"/>
    <property type="evidence" value="ECO:0007669"/>
    <property type="project" value="InterPro"/>
</dbReference>
<evidence type="ECO:0000313" key="12">
    <source>
        <dbReference type="EMBL" id="GID14576.1"/>
    </source>
</evidence>
<evidence type="ECO:0000313" key="13">
    <source>
        <dbReference type="Proteomes" id="UP000612808"/>
    </source>
</evidence>
<protein>
    <recommendedName>
        <fullName evidence="2">histidine kinase</fullName>
        <ecNumber evidence="2">2.7.13.3</ecNumber>
    </recommendedName>
</protein>
<evidence type="ECO:0000256" key="2">
    <source>
        <dbReference type="ARBA" id="ARBA00012438"/>
    </source>
</evidence>
<dbReference type="InterPro" id="IPR003594">
    <property type="entry name" value="HATPase_dom"/>
</dbReference>
<dbReference type="Pfam" id="PF02518">
    <property type="entry name" value="HATPase_c"/>
    <property type="match status" value="1"/>
</dbReference>
<dbReference type="CDD" id="cd16917">
    <property type="entry name" value="HATPase_UhpB-NarQ-NarX-like"/>
    <property type="match status" value="1"/>
</dbReference>
<keyword evidence="10" id="KW-0472">Membrane</keyword>
<dbReference type="InterPro" id="IPR050482">
    <property type="entry name" value="Sensor_HK_TwoCompSys"/>
</dbReference>
<dbReference type="PANTHER" id="PTHR24421">
    <property type="entry name" value="NITRATE/NITRITE SENSOR PROTEIN NARX-RELATED"/>
    <property type="match status" value="1"/>
</dbReference>
<dbReference type="GO" id="GO:0046983">
    <property type="term" value="F:protein dimerization activity"/>
    <property type="evidence" value="ECO:0007669"/>
    <property type="project" value="InterPro"/>
</dbReference>
<dbReference type="Gene3D" id="1.20.5.1930">
    <property type="match status" value="1"/>
</dbReference>
<feature type="transmembrane region" description="Helical" evidence="10">
    <location>
        <begin position="222"/>
        <end position="244"/>
    </location>
</feature>
<evidence type="ECO:0000256" key="10">
    <source>
        <dbReference type="SAM" id="Phobius"/>
    </source>
</evidence>
<keyword evidence="8" id="KW-0902">Two-component regulatory system</keyword>
<evidence type="ECO:0000256" key="5">
    <source>
        <dbReference type="ARBA" id="ARBA00022741"/>
    </source>
</evidence>
<dbReference type="AlphaFoldDB" id="A0A8J3J2H7"/>
<dbReference type="SMART" id="SM00387">
    <property type="entry name" value="HATPase_c"/>
    <property type="match status" value="1"/>
</dbReference>
<dbReference type="GO" id="GO:0000155">
    <property type="term" value="F:phosphorelay sensor kinase activity"/>
    <property type="evidence" value="ECO:0007669"/>
    <property type="project" value="InterPro"/>
</dbReference>
<dbReference type="PANTHER" id="PTHR24421:SF10">
    <property type="entry name" value="NITRATE_NITRITE SENSOR PROTEIN NARQ"/>
    <property type="match status" value="1"/>
</dbReference>
<gene>
    <name evidence="12" type="ORF">Aru02nite_54650</name>
</gene>
<comment type="catalytic activity">
    <reaction evidence="1">
        <text>ATP + protein L-histidine = ADP + protein N-phospho-L-histidine.</text>
        <dbReference type="EC" id="2.7.13.3"/>
    </reaction>
</comment>
<evidence type="ECO:0000256" key="3">
    <source>
        <dbReference type="ARBA" id="ARBA00022553"/>
    </source>
</evidence>
<keyword evidence="3" id="KW-0597">Phosphoprotein</keyword>
<comment type="caution">
    <text evidence="12">The sequence shown here is derived from an EMBL/GenBank/DDBJ whole genome shotgun (WGS) entry which is preliminary data.</text>
</comment>
<dbReference type="Pfam" id="PF07730">
    <property type="entry name" value="HisKA_3"/>
    <property type="match status" value="1"/>
</dbReference>
<feature type="transmembrane region" description="Helical" evidence="10">
    <location>
        <begin position="169"/>
        <end position="202"/>
    </location>
</feature>
<dbReference type="Proteomes" id="UP000612808">
    <property type="component" value="Unassembled WGS sequence"/>
</dbReference>
<evidence type="ECO:0000259" key="11">
    <source>
        <dbReference type="SMART" id="SM00387"/>
    </source>
</evidence>
<feature type="transmembrane region" description="Helical" evidence="10">
    <location>
        <begin position="77"/>
        <end position="103"/>
    </location>
</feature>
<dbReference type="InterPro" id="IPR025828">
    <property type="entry name" value="Put_sensor_dom"/>
</dbReference>
<dbReference type="EMBL" id="BOMB01000032">
    <property type="protein sequence ID" value="GID14576.1"/>
    <property type="molecule type" value="Genomic_DNA"/>
</dbReference>
<keyword evidence="6" id="KW-0418">Kinase</keyword>
<evidence type="ECO:0000256" key="9">
    <source>
        <dbReference type="SAM" id="MobiDB-lite"/>
    </source>
</evidence>
<evidence type="ECO:0000256" key="4">
    <source>
        <dbReference type="ARBA" id="ARBA00022679"/>
    </source>
</evidence>
<proteinExistence type="predicted"/>
<dbReference type="Pfam" id="PF13796">
    <property type="entry name" value="Sensor"/>
    <property type="match status" value="1"/>
</dbReference>
<evidence type="ECO:0000256" key="6">
    <source>
        <dbReference type="ARBA" id="ARBA00022777"/>
    </source>
</evidence>
<dbReference type="InterPro" id="IPR011712">
    <property type="entry name" value="Sig_transdc_His_kin_sub3_dim/P"/>
</dbReference>
<dbReference type="GO" id="GO:0005524">
    <property type="term" value="F:ATP binding"/>
    <property type="evidence" value="ECO:0007669"/>
    <property type="project" value="UniProtKB-KW"/>
</dbReference>
<reference evidence="12" key="1">
    <citation type="submission" date="2021-01" db="EMBL/GenBank/DDBJ databases">
        <title>Whole genome shotgun sequence of Actinocatenispora rupis NBRC 107355.</title>
        <authorList>
            <person name="Komaki H."/>
            <person name="Tamura T."/>
        </authorList>
    </citation>
    <scope>NUCLEOTIDE SEQUENCE</scope>
    <source>
        <strain evidence="12">NBRC 107355</strain>
    </source>
</reference>
<evidence type="ECO:0000256" key="1">
    <source>
        <dbReference type="ARBA" id="ARBA00000085"/>
    </source>
</evidence>
<feature type="compositionally biased region" description="Pro residues" evidence="9">
    <location>
        <begin position="17"/>
        <end position="27"/>
    </location>
</feature>
<keyword evidence="10" id="KW-0812">Transmembrane</keyword>
<dbReference type="Gene3D" id="3.30.565.10">
    <property type="entry name" value="Histidine kinase-like ATPase, C-terminal domain"/>
    <property type="match status" value="1"/>
</dbReference>
<keyword evidence="4" id="KW-0808">Transferase</keyword>
<dbReference type="SUPFAM" id="SSF55874">
    <property type="entry name" value="ATPase domain of HSP90 chaperone/DNA topoisomerase II/histidine kinase"/>
    <property type="match status" value="1"/>
</dbReference>
<keyword evidence="13" id="KW-1185">Reference proteome</keyword>
<organism evidence="12 13">
    <name type="scientific">Actinocatenispora rupis</name>
    <dbReference type="NCBI Taxonomy" id="519421"/>
    <lineage>
        <taxon>Bacteria</taxon>
        <taxon>Bacillati</taxon>
        <taxon>Actinomycetota</taxon>
        <taxon>Actinomycetes</taxon>
        <taxon>Micromonosporales</taxon>
        <taxon>Micromonosporaceae</taxon>
        <taxon>Actinocatenispora</taxon>
    </lineage>
</organism>
<evidence type="ECO:0000256" key="8">
    <source>
        <dbReference type="ARBA" id="ARBA00023012"/>
    </source>
</evidence>
<keyword evidence="5" id="KW-0547">Nucleotide-binding</keyword>
<keyword evidence="10" id="KW-1133">Transmembrane helix</keyword>
<dbReference type="InterPro" id="IPR036890">
    <property type="entry name" value="HATPase_C_sf"/>
</dbReference>
<feature type="domain" description="Histidine kinase/HSP90-like ATPase" evidence="11">
    <location>
        <begin position="384"/>
        <end position="473"/>
    </location>
</feature>
<feature type="region of interest" description="Disordered" evidence="9">
    <location>
        <begin position="1"/>
        <end position="29"/>
    </location>
</feature>
<keyword evidence="7" id="KW-0067">ATP-binding</keyword>
<accession>A0A8J3J2H7</accession>
<dbReference type="EC" id="2.7.13.3" evidence="2"/>
<sequence length="473" mass="49104">MPADPARPAGVRYSRAPAPPSATPDPAPTVHCGCRGTGRTGQAFVPWWAADRDTGTVGAVTSAPPRTPWAGRTVRSLGYLASAVPVGIPAFAWFVASVVLVGLLSLSRLGPHAFLASATAARALAGVERRRADRLLRHPVASPYVPLTAPNVTGRARQLAGSPATWRDAAWLALLFPLSLVCLLPALACTLVTLGLVTAPAWLWAVPNPNAPWFVAPLVSTWPGRCVASLVGVALAVPVAYLVVRVADGQVRFAGWLLGIGAQQALAQRLVETRVRVVDAQAAELRRIERDLHDGAQARIVAAGMTLALAERKLRAGPPTAADDVRLARRQLDDALAELRRLVRGIHPPILTDRGLAEALSALAADSPLAVDVHAAGTPQLPAAVESAAYFVVAEALTNAAKHADATSCRIDIHAEPGLLTVRVRDDGRGGADPAGAGLDGLRRRAEALGGTLTVTSPAGGPTVVLAELPCAS</sequence>